<organism evidence="1 2">
    <name type="scientific">Acidithiobacillus ferrianus</name>
    <dbReference type="NCBI Taxonomy" id="2678518"/>
    <lineage>
        <taxon>Bacteria</taxon>
        <taxon>Pseudomonadati</taxon>
        <taxon>Pseudomonadota</taxon>
        <taxon>Acidithiobacillia</taxon>
        <taxon>Acidithiobacillales</taxon>
        <taxon>Acidithiobacillaceae</taxon>
        <taxon>Acidithiobacillus</taxon>
    </lineage>
</organism>
<dbReference type="Proteomes" id="UP000470022">
    <property type="component" value="Chromosome"/>
</dbReference>
<name>A0ACD5H3N4_9PROT</name>
<protein>
    <submittedName>
        <fullName evidence="1">Alkaline phosphatase family protein</fullName>
    </submittedName>
</protein>
<gene>
    <name evidence="1" type="ORF">GL267_010085</name>
</gene>
<dbReference type="EMBL" id="CP127523">
    <property type="protein sequence ID" value="XRI68103.1"/>
    <property type="molecule type" value="Genomic_DNA"/>
</dbReference>
<accession>A0ACD5H3N4</accession>
<evidence type="ECO:0000313" key="2">
    <source>
        <dbReference type="Proteomes" id="UP000470022"/>
    </source>
</evidence>
<keyword evidence="2" id="KW-1185">Reference proteome</keyword>
<sequence length="526" mass="58555">MFSVEPQNRRQFLKQLGSGSGVVFATPYLTGVARAAGVSAENLLRQKIEHVVVIFQENRSFDHYFGMFQPKNGRRVVNLLNVQGQLDPRFIGLQKNPAGIAYDSLPLPLDVSGFSMVQLPNQPFHMAPYIPAKGNVHWDPRHRFFRMMAEIHNGKMDRFVALAGGSKRHLSRDEFKKMSAERMAFDLARPSGPVLGYYTGADLPFYHRVAHQYTLFDHFFQAMSGGSTGNALYLAAARSCVNPGAPRDACAPFDPKVAGLEHAFFDLPYNHERTLVNDLPPVQGPTNADDVKALEIAPPPEAQTYDNIGDRLDGAKVSWAWYNENWNQVKPWALKTAFGPGDGSAVIDTGQLYVAHHNPFQYYPRWPEYVKAGHLRDSDDFLADAHSGKLPGVSFIKASATHDEHPANCAPAYGMEWVERLVRAVAEGPAWGKTAIFITYDEGGGFWDSLPPKIVDAYGFGTRIPALLISPWARQGLVDHHLASTASILKFIAIRFGLQALNHRDHDAYDMMAAFDWDQKTQGFSL</sequence>
<reference evidence="1" key="1">
    <citation type="submission" date="2023-06" db="EMBL/GenBank/DDBJ databases">
        <title>Complete and circular genome of Acidithiobacillus ferrianus DSM 107098.</title>
        <authorList>
            <person name="Norris P.R."/>
            <person name="Falagan C."/>
            <person name="Moya-Beltran A."/>
            <person name="Castro M."/>
            <person name="Quatrini R."/>
            <person name="Johnson D.B."/>
        </authorList>
    </citation>
    <scope>NUCLEOTIDE SEQUENCE</scope>
    <source>
        <strain evidence="1">MG</strain>
    </source>
</reference>
<evidence type="ECO:0000313" key="1">
    <source>
        <dbReference type="EMBL" id="XRI68103.1"/>
    </source>
</evidence>
<proteinExistence type="predicted"/>